<gene>
    <name evidence="2" type="ORF">EYS42_15085</name>
</gene>
<dbReference type="InterPro" id="IPR013424">
    <property type="entry name" value="Ice-binding_C"/>
</dbReference>
<feature type="domain" description="Ice-binding protein C-terminal" evidence="1">
    <location>
        <begin position="214"/>
        <end position="238"/>
    </location>
</feature>
<proteinExistence type="predicted"/>
<keyword evidence="3" id="KW-1185">Reference proteome</keyword>
<sequence>MPVQLRQVVRTKGEPIGTSTLLHSPFRGGQKHRQCEKIIQAGIYLRACNLLCTCMRGSRSQAVLHANPLKTRKVHTVKLKHLALGVLAAVSIGHANAQLAMASTNLGTNPVNKFVLGAAFGGPSFSSYYKFTLSGANPFTFSGALVGFGDPIDVTGITLQKLTAPSTFSTVATTTLNPSSSFSFSGLSAGDYRVRFALDTEGIGYVTGSVTAAAVPEAGSVALALAGAGVAAFAARRRKQAA</sequence>
<evidence type="ECO:0000259" key="1">
    <source>
        <dbReference type="Pfam" id="PF07589"/>
    </source>
</evidence>
<name>A0A4V2JFC2_9BURK</name>
<accession>A0A4V2JFC2</accession>
<evidence type="ECO:0000313" key="3">
    <source>
        <dbReference type="Proteomes" id="UP000292120"/>
    </source>
</evidence>
<organism evidence="2 3">
    <name type="scientific">Aquabacterium lacunae</name>
    <dbReference type="NCBI Taxonomy" id="2528630"/>
    <lineage>
        <taxon>Bacteria</taxon>
        <taxon>Pseudomonadati</taxon>
        <taxon>Pseudomonadota</taxon>
        <taxon>Betaproteobacteria</taxon>
        <taxon>Burkholderiales</taxon>
        <taxon>Aquabacterium</taxon>
    </lineage>
</organism>
<comment type="caution">
    <text evidence="2">The sequence shown here is derived from an EMBL/GenBank/DDBJ whole genome shotgun (WGS) entry which is preliminary data.</text>
</comment>
<protein>
    <submittedName>
        <fullName evidence="2">PEP-CTERM sorting domain-containing protein</fullName>
    </submittedName>
</protein>
<dbReference type="Pfam" id="PF07589">
    <property type="entry name" value="PEP-CTERM"/>
    <property type="match status" value="1"/>
</dbReference>
<reference evidence="2 3" key="1">
    <citation type="submission" date="2019-02" db="EMBL/GenBank/DDBJ databases">
        <title>Aquabacterium sp. strain KMB7.</title>
        <authorList>
            <person name="Chen W.-M."/>
        </authorList>
    </citation>
    <scope>NUCLEOTIDE SEQUENCE [LARGE SCALE GENOMIC DNA]</scope>
    <source>
        <strain evidence="2 3">KMB7</strain>
    </source>
</reference>
<dbReference type="AlphaFoldDB" id="A0A4V2JFC2"/>
<evidence type="ECO:0000313" key="2">
    <source>
        <dbReference type="EMBL" id="TBO28327.1"/>
    </source>
</evidence>
<dbReference type="EMBL" id="SIXI01000007">
    <property type="protein sequence ID" value="TBO28327.1"/>
    <property type="molecule type" value="Genomic_DNA"/>
</dbReference>
<dbReference type="Proteomes" id="UP000292120">
    <property type="component" value="Unassembled WGS sequence"/>
</dbReference>